<evidence type="ECO:0000256" key="1">
    <source>
        <dbReference type="SAM" id="MobiDB-lite"/>
    </source>
</evidence>
<dbReference type="InParanoid" id="A0A7M7Q3G8"/>
<accession>A0A7M7Q3G8</accession>
<protein>
    <submittedName>
        <fullName evidence="2">Uncharacterized protein</fullName>
    </submittedName>
</protein>
<dbReference type="GeneID" id="116416445"/>
<organism evidence="2 3">
    <name type="scientific">Nasonia vitripennis</name>
    <name type="common">Parasitic wasp</name>
    <dbReference type="NCBI Taxonomy" id="7425"/>
    <lineage>
        <taxon>Eukaryota</taxon>
        <taxon>Metazoa</taxon>
        <taxon>Ecdysozoa</taxon>
        <taxon>Arthropoda</taxon>
        <taxon>Hexapoda</taxon>
        <taxon>Insecta</taxon>
        <taxon>Pterygota</taxon>
        <taxon>Neoptera</taxon>
        <taxon>Endopterygota</taxon>
        <taxon>Hymenoptera</taxon>
        <taxon>Apocrita</taxon>
        <taxon>Proctotrupomorpha</taxon>
        <taxon>Chalcidoidea</taxon>
        <taxon>Pteromalidae</taxon>
        <taxon>Pteromalinae</taxon>
        <taxon>Nasonia</taxon>
    </lineage>
</organism>
<reference evidence="2" key="1">
    <citation type="submission" date="2021-01" db="UniProtKB">
        <authorList>
            <consortium name="EnsemblMetazoa"/>
        </authorList>
    </citation>
    <scope>IDENTIFICATION</scope>
</reference>
<dbReference type="RefSeq" id="XP_031780988.1">
    <property type="nucleotide sequence ID" value="XM_031925128.1"/>
</dbReference>
<dbReference type="EnsemblMetazoa" id="XM_031925128">
    <property type="protein sequence ID" value="XP_031780988"/>
    <property type="gene ID" value="LOC116416445"/>
</dbReference>
<dbReference type="PANTHER" id="PTHR31511">
    <property type="entry name" value="PROTEIN CBG23764"/>
    <property type="match status" value="1"/>
</dbReference>
<keyword evidence="3" id="KW-1185">Reference proteome</keyword>
<feature type="region of interest" description="Disordered" evidence="1">
    <location>
        <begin position="97"/>
        <end position="137"/>
    </location>
</feature>
<evidence type="ECO:0000313" key="2">
    <source>
        <dbReference type="EnsemblMetazoa" id="XP_031780988"/>
    </source>
</evidence>
<feature type="compositionally biased region" description="Low complexity" evidence="1">
    <location>
        <begin position="97"/>
        <end position="109"/>
    </location>
</feature>
<name>A0A7M7Q3G8_NASVI</name>
<dbReference type="KEGG" id="nvi:116416445"/>
<feature type="compositionally biased region" description="Acidic residues" evidence="1">
    <location>
        <begin position="110"/>
        <end position="120"/>
    </location>
</feature>
<dbReference type="OrthoDB" id="2419425at2759"/>
<dbReference type="Proteomes" id="UP000002358">
    <property type="component" value="Unassembled WGS sequence"/>
</dbReference>
<dbReference type="AlphaFoldDB" id="A0A7M7Q3G8"/>
<dbReference type="PANTHER" id="PTHR31511:SF12">
    <property type="entry name" value="RHO TERMINATION FACTOR N-TERMINAL DOMAIN-CONTAINING PROTEIN"/>
    <property type="match status" value="1"/>
</dbReference>
<evidence type="ECO:0000313" key="3">
    <source>
        <dbReference type="Proteomes" id="UP000002358"/>
    </source>
</evidence>
<proteinExistence type="predicted"/>
<sequence>MSKKSLGKPPVEFDIERIERINDLMFLEHIWKVEKYVTQCPKSTEKPRISAASDWEEFEKDFDISNHLLGMSKEEVQNYCNDLEVYLYEEHEQQQEHVQLQQHQNTEQLQQEEEQQQQEEELQKQEEEQQQQEEETSEAHIDLIKFLQDTAIFFSRKMKSILLTNTNDKTFKSNVTQPLLGDIEENIQININKFNPMRTGSSYIPLPTFIEKRKACLNVKNFENKCFIWAILSALHPANHNNHPNRLSNYILYEYTLNMRGIELPVS</sequence>